<dbReference type="Proteomes" id="UP001280121">
    <property type="component" value="Unassembled WGS sequence"/>
</dbReference>
<dbReference type="EMBL" id="JANJYI010000001">
    <property type="protein sequence ID" value="KAK2663320.1"/>
    <property type="molecule type" value="Genomic_DNA"/>
</dbReference>
<proteinExistence type="predicted"/>
<dbReference type="AlphaFoldDB" id="A0AAD9XQ42"/>
<sequence length="91" mass="10414">MTSLRRQLLFGGDSSSSTVLFTLRSPPAPLCRLILVSNFIYNHGWVLALMRKHTKKELVRAAPTRFATAYLTIDRMLSLKQLLEQMFTSKE</sequence>
<protein>
    <submittedName>
        <fullName evidence="1">Uncharacterized protein</fullName>
    </submittedName>
</protein>
<comment type="caution">
    <text evidence="1">The sequence shown here is derived from an EMBL/GenBank/DDBJ whole genome shotgun (WGS) entry which is preliminary data.</text>
</comment>
<name>A0AAD9XQ42_9ROSI</name>
<reference evidence="1" key="1">
    <citation type="journal article" date="2023" name="Plant J.">
        <title>Genome sequences and population genomics provide insights into the demographic history, inbreeding, and mutation load of two 'living fossil' tree species of Dipteronia.</title>
        <authorList>
            <person name="Feng Y."/>
            <person name="Comes H.P."/>
            <person name="Chen J."/>
            <person name="Zhu S."/>
            <person name="Lu R."/>
            <person name="Zhang X."/>
            <person name="Li P."/>
            <person name="Qiu J."/>
            <person name="Olsen K.M."/>
            <person name="Qiu Y."/>
        </authorList>
    </citation>
    <scope>NUCLEOTIDE SEQUENCE</scope>
    <source>
        <strain evidence="1">KIB01</strain>
    </source>
</reference>
<keyword evidence="2" id="KW-1185">Reference proteome</keyword>
<evidence type="ECO:0000313" key="2">
    <source>
        <dbReference type="Proteomes" id="UP001280121"/>
    </source>
</evidence>
<organism evidence="1 2">
    <name type="scientific">Dipteronia dyeriana</name>
    <dbReference type="NCBI Taxonomy" id="168575"/>
    <lineage>
        <taxon>Eukaryota</taxon>
        <taxon>Viridiplantae</taxon>
        <taxon>Streptophyta</taxon>
        <taxon>Embryophyta</taxon>
        <taxon>Tracheophyta</taxon>
        <taxon>Spermatophyta</taxon>
        <taxon>Magnoliopsida</taxon>
        <taxon>eudicotyledons</taxon>
        <taxon>Gunneridae</taxon>
        <taxon>Pentapetalae</taxon>
        <taxon>rosids</taxon>
        <taxon>malvids</taxon>
        <taxon>Sapindales</taxon>
        <taxon>Sapindaceae</taxon>
        <taxon>Hippocastanoideae</taxon>
        <taxon>Acereae</taxon>
        <taxon>Dipteronia</taxon>
    </lineage>
</organism>
<gene>
    <name evidence="1" type="ORF">Ddye_001894</name>
</gene>
<accession>A0AAD9XQ42</accession>
<evidence type="ECO:0000313" key="1">
    <source>
        <dbReference type="EMBL" id="KAK2663320.1"/>
    </source>
</evidence>